<dbReference type="AlphaFoldDB" id="A0A0C9MIR9"/>
<name>A0A0C9MIR9_9FUNG</name>
<organism evidence="1">
    <name type="scientific">Mucor ambiguus</name>
    <dbReference type="NCBI Taxonomy" id="91626"/>
    <lineage>
        <taxon>Eukaryota</taxon>
        <taxon>Fungi</taxon>
        <taxon>Fungi incertae sedis</taxon>
        <taxon>Mucoromycota</taxon>
        <taxon>Mucoromycotina</taxon>
        <taxon>Mucoromycetes</taxon>
        <taxon>Mucorales</taxon>
        <taxon>Mucorineae</taxon>
        <taxon>Mucoraceae</taxon>
        <taxon>Mucor</taxon>
    </lineage>
</organism>
<dbReference type="OrthoDB" id="2226231at2759"/>
<accession>A0A0C9MIR9</accession>
<dbReference type="Proteomes" id="UP000053815">
    <property type="component" value="Unassembled WGS sequence"/>
</dbReference>
<proteinExistence type="predicted"/>
<keyword evidence="2" id="KW-1185">Reference proteome</keyword>
<evidence type="ECO:0000313" key="1">
    <source>
        <dbReference type="EMBL" id="GAN03007.1"/>
    </source>
</evidence>
<sequence length="254" mass="28549">MNTTTSVAITMVAKVVFYFTSNPGPVAGDEDADKSAQGSLIDLPSDTTIQTTTSIYSKTPNGLLFDFSELNMRKEQIIPFIKASLPSNVVACIRPIDDLLAEITIWDQGGTNSLHKMVHSILKSKGLHLKNKNIWLKPTQTLTLHPNLVSWQLRLSAYPKSMRNDVYKQKIAHTIKRTFGKRGKENYSKSVLVVDAENVLFSNYESNPDFQHCSIIILVKEFTIIPPPSINPIRKLIYVSFLKNYLPIEISLVK</sequence>
<protein>
    <submittedName>
        <fullName evidence="1">Uncharacterized protein</fullName>
    </submittedName>
</protein>
<gene>
    <name evidence="1" type="ORF">MAM1_0032c02457</name>
</gene>
<evidence type="ECO:0000313" key="2">
    <source>
        <dbReference type="Proteomes" id="UP000053815"/>
    </source>
</evidence>
<dbReference type="EMBL" id="DF836321">
    <property type="protein sequence ID" value="GAN03007.1"/>
    <property type="molecule type" value="Genomic_DNA"/>
</dbReference>
<reference evidence="1" key="1">
    <citation type="submission" date="2014-09" db="EMBL/GenBank/DDBJ databases">
        <title>Draft genome sequence of an oleaginous Mucoromycotina fungus Mucor ambiguus NBRC6742.</title>
        <authorList>
            <person name="Takeda I."/>
            <person name="Yamane N."/>
            <person name="Morita T."/>
            <person name="Tamano K."/>
            <person name="Machida M."/>
            <person name="Baker S."/>
            <person name="Koike H."/>
        </authorList>
    </citation>
    <scope>NUCLEOTIDE SEQUENCE</scope>
    <source>
        <strain evidence="1">NBRC 6742</strain>
    </source>
</reference>